<gene>
    <name evidence="6" type="ORF">LZ495_12400</name>
</gene>
<dbReference type="RefSeq" id="WP_235052177.1">
    <property type="nucleotide sequence ID" value="NZ_JAKFHA010000005.1"/>
</dbReference>
<dbReference type="GO" id="GO:0016020">
    <property type="term" value="C:membrane"/>
    <property type="evidence" value="ECO:0007669"/>
    <property type="project" value="UniProtKB-SubCell"/>
</dbReference>
<dbReference type="SUPFAM" id="SSF144091">
    <property type="entry name" value="Rhomboid-like"/>
    <property type="match status" value="1"/>
</dbReference>
<evidence type="ECO:0000256" key="3">
    <source>
        <dbReference type="ARBA" id="ARBA00022989"/>
    </source>
</evidence>
<dbReference type="Pfam" id="PF20401">
    <property type="entry name" value="Rhomboid_2"/>
    <property type="match status" value="1"/>
</dbReference>
<comment type="subcellular location">
    <subcellularLocation>
        <location evidence="1">Membrane</location>
        <topology evidence="1">Multi-pass membrane protein</topology>
    </subcellularLocation>
</comment>
<comment type="caution">
    <text evidence="6">The sequence shown here is derived from an EMBL/GenBank/DDBJ whole genome shotgun (WGS) entry which is preliminary data.</text>
</comment>
<name>A0AA41TZZ5_9ACTN</name>
<evidence type="ECO:0000313" key="7">
    <source>
        <dbReference type="Proteomes" id="UP001165378"/>
    </source>
</evidence>
<feature type="transmembrane region" description="Helical" evidence="5">
    <location>
        <begin position="20"/>
        <end position="40"/>
    </location>
</feature>
<evidence type="ECO:0000256" key="2">
    <source>
        <dbReference type="ARBA" id="ARBA00022692"/>
    </source>
</evidence>
<feature type="transmembrane region" description="Helical" evidence="5">
    <location>
        <begin position="102"/>
        <end position="123"/>
    </location>
</feature>
<reference evidence="6" key="1">
    <citation type="submission" date="2022-01" db="EMBL/GenBank/DDBJ databases">
        <title>Genome-Based Taxonomic Classification of the Phylum Actinobacteria.</title>
        <authorList>
            <person name="Gao Y."/>
        </authorList>
    </citation>
    <scope>NUCLEOTIDE SEQUENCE</scope>
    <source>
        <strain evidence="6">KLBMP 8922</strain>
    </source>
</reference>
<evidence type="ECO:0000256" key="4">
    <source>
        <dbReference type="ARBA" id="ARBA00023136"/>
    </source>
</evidence>
<sequence length="225" mass="24661">MRHGGRMMLRALRGVHRWMAAAPGTYIWLAVMYATTFVYLRMPAESRTAFLRDRSTNIAHLHEEPLRVLAASAFWAEGAHLVKFTVIFTVVFAVAERWMGTWRWLAVAVLGHVGATYASQAVVLAGIEAGSLPHRLRHAVDVGPSYALMAVAGVLFHGIAGRWRWAYLAVLAVYVGAPAFAEHDFTAAGHVAAVLIGLSCAALVQGRPRWDPGASLPRRMRQVLP</sequence>
<feature type="transmembrane region" description="Helical" evidence="5">
    <location>
        <begin position="187"/>
        <end position="204"/>
    </location>
</feature>
<feature type="transmembrane region" description="Helical" evidence="5">
    <location>
        <begin position="165"/>
        <end position="181"/>
    </location>
</feature>
<feature type="transmembrane region" description="Helical" evidence="5">
    <location>
        <begin position="73"/>
        <end position="95"/>
    </location>
</feature>
<proteinExistence type="predicted"/>
<evidence type="ECO:0000256" key="1">
    <source>
        <dbReference type="ARBA" id="ARBA00004141"/>
    </source>
</evidence>
<protein>
    <submittedName>
        <fullName evidence="6">Uncharacterized protein</fullName>
    </submittedName>
</protein>
<evidence type="ECO:0000256" key="5">
    <source>
        <dbReference type="SAM" id="Phobius"/>
    </source>
</evidence>
<evidence type="ECO:0000313" key="6">
    <source>
        <dbReference type="EMBL" id="MCF2528016.1"/>
    </source>
</evidence>
<dbReference type="InterPro" id="IPR046862">
    <property type="entry name" value="Rhomboid_2"/>
</dbReference>
<feature type="transmembrane region" description="Helical" evidence="5">
    <location>
        <begin position="143"/>
        <end position="160"/>
    </location>
</feature>
<dbReference type="InterPro" id="IPR035952">
    <property type="entry name" value="Rhomboid-like_sf"/>
</dbReference>
<keyword evidence="3 5" id="KW-1133">Transmembrane helix</keyword>
<keyword evidence="2 5" id="KW-0812">Transmembrane</keyword>
<accession>A0AA41TZZ5</accession>
<keyword evidence="7" id="KW-1185">Reference proteome</keyword>
<dbReference type="EMBL" id="JAKFHA010000005">
    <property type="protein sequence ID" value="MCF2528016.1"/>
    <property type="molecule type" value="Genomic_DNA"/>
</dbReference>
<dbReference type="AlphaFoldDB" id="A0AA41TZZ5"/>
<dbReference type="Proteomes" id="UP001165378">
    <property type="component" value="Unassembled WGS sequence"/>
</dbReference>
<organism evidence="6 7">
    <name type="scientific">Yinghuangia soli</name>
    <dbReference type="NCBI Taxonomy" id="2908204"/>
    <lineage>
        <taxon>Bacteria</taxon>
        <taxon>Bacillati</taxon>
        <taxon>Actinomycetota</taxon>
        <taxon>Actinomycetes</taxon>
        <taxon>Kitasatosporales</taxon>
        <taxon>Streptomycetaceae</taxon>
        <taxon>Yinghuangia</taxon>
    </lineage>
</organism>
<keyword evidence="4 5" id="KW-0472">Membrane</keyword>